<gene>
    <name evidence="5" type="ORF">DLJ74_16355</name>
</gene>
<evidence type="ECO:0000313" key="6">
    <source>
        <dbReference type="Proteomes" id="UP000245624"/>
    </source>
</evidence>
<dbReference type="SUPFAM" id="SSF53850">
    <property type="entry name" value="Periplasmic binding protein-like II"/>
    <property type="match status" value="1"/>
</dbReference>
<keyword evidence="6" id="KW-1185">Reference proteome</keyword>
<dbReference type="EMBL" id="QGTD01000018">
    <property type="protein sequence ID" value="PWU67150.1"/>
    <property type="molecule type" value="Genomic_DNA"/>
</dbReference>
<dbReference type="PANTHER" id="PTHR43649:SF34">
    <property type="entry name" value="ABC TRANSPORTER PERIPLASMIC-BINDING PROTEIN YCJN-RELATED"/>
    <property type="match status" value="1"/>
</dbReference>
<sequence length="471" mass="52893">MKKTLFALVGLLLLMLLFACSNESATKDGGEDSGAESANREPFDEFDWKRFDGEEIEVMLNQHPYADAMIERIPEFEEKTGITVNHSLTPEENYFDKLTTSLNAQNGNPDVFMTGAYQVWEYATAEYIQELDSFIEDETRTSPEYDVDDFYEGILGAGRWDGVPGHPVGEGDLYTVPLAYEFNLLHYNKRALESIGLEAPPQTMEEVIEVGAQLEGWNGEGSYGVGTRGTRSWATIHPGYMTSFTNHGAVDFTVEDGSLVPHLNSEESIEITNMFAELVNEAGPSDWSSYTWYQVSNDLAQGKAAMTYDASNWAIFHNVPGEAPEAGNIGVTTPPRTKEGDLGTNMWVWSIAMNKSSEKKDAAWLFMQYFTGKEHMQWGAIEANVVDPVRKSVFESEEYQQRIGDIEGYVETFNELIDESTIKFTPQPEFFNTTTEWAAALQDIVNGADAEERMNQLNDDIEKRVSRIRAE</sequence>
<dbReference type="Gene3D" id="3.40.190.10">
    <property type="entry name" value="Periplasmic binding protein-like II"/>
    <property type="match status" value="2"/>
</dbReference>
<dbReference type="InterPro" id="IPR006059">
    <property type="entry name" value="SBP"/>
</dbReference>
<dbReference type="PANTHER" id="PTHR43649">
    <property type="entry name" value="ARABINOSE-BINDING PROTEIN-RELATED"/>
    <property type="match status" value="1"/>
</dbReference>
<evidence type="ECO:0000256" key="2">
    <source>
        <dbReference type="ARBA" id="ARBA00022448"/>
    </source>
</evidence>
<evidence type="ECO:0000256" key="4">
    <source>
        <dbReference type="SAM" id="SignalP"/>
    </source>
</evidence>
<feature type="signal peptide" evidence="4">
    <location>
        <begin position="1"/>
        <end position="25"/>
    </location>
</feature>
<dbReference type="InterPro" id="IPR050490">
    <property type="entry name" value="Bact_solute-bd_prot1"/>
</dbReference>
<dbReference type="AlphaFoldDB" id="A0A317KWS7"/>
<dbReference type="Proteomes" id="UP000245624">
    <property type="component" value="Unassembled WGS sequence"/>
</dbReference>
<keyword evidence="2" id="KW-0813">Transport</keyword>
<feature type="chain" id="PRO_5016310886" evidence="4">
    <location>
        <begin position="26"/>
        <end position="471"/>
    </location>
</feature>
<evidence type="ECO:0000256" key="1">
    <source>
        <dbReference type="ARBA" id="ARBA00008520"/>
    </source>
</evidence>
<dbReference type="PROSITE" id="PS51257">
    <property type="entry name" value="PROKAR_LIPOPROTEIN"/>
    <property type="match status" value="1"/>
</dbReference>
<dbReference type="RefSeq" id="WP_109985251.1">
    <property type="nucleotide sequence ID" value="NZ_QGTD01000018.1"/>
</dbReference>
<keyword evidence="3 4" id="KW-0732">Signal</keyword>
<dbReference type="Pfam" id="PF01547">
    <property type="entry name" value="SBP_bac_1"/>
    <property type="match status" value="1"/>
</dbReference>
<proteinExistence type="inferred from homology"/>
<evidence type="ECO:0000256" key="3">
    <source>
        <dbReference type="ARBA" id="ARBA00022729"/>
    </source>
</evidence>
<dbReference type="CDD" id="cd13585">
    <property type="entry name" value="PBP2_TMBP_like"/>
    <property type="match status" value="1"/>
</dbReference>
<organism evidence="5 6">
    <name type="scientific">Gracilibacillus dipsosauri</name>
    <dbReference type="NCBI Taxonomy" id="178340"/>
    <lineage>
        <taxon>Bacteria</taxon>
        <taxon>Bacillati</taxon>
        <taxon>Bacillota</taxon>
        <taxon>Bacilli</taxon>
        <taxon>Bacillales</taxon>
        <taxon>Bacillaceae</taxon>
        <taxon>Gracilibacillus</taxon>
    </lineage>
</organism>
<comment type="caution">
    <text evidence="5">The sequence shown here is derived from an EMBL/GenBank/DDBJ whole genome shotgun (WGS) entry which is preliminary data.</text>
</comment>
<evidence type="ECO:0000313" key="5">
    <source>
        <dbReference type="EMBL" id="PWU67150.1"/>
    </source>
</evidence>
<name>A0A317KWS7_9BACI</name>
<dbReference type="OrthoDB" id="9798191at2"/>
<accession>A0A317KWS7</accession>
<reference evidence="5 6" key="1">
    <citation type="submission" date="2018-05" db="EMBL/GenBank/DDBJ databases">
        <title>Genomic analysis of Gracilibacillus dipsosauri DD1 reveals novel features of a salt-tolerant amylase.</title>
        <authorList>
            <person name="Deutch C.E."/>
            <person name="Yang S."/>
        </authorList>
    </citation>
    <scope>NUCLEOTIDE SEQUENCE [LARGE SCALE GENOMIC DNA]</scope>
    <source>
        <strain evidence="5 6">DD1</strain>
    </source>
</reference>
<comment type="similarity">
    <text evidence="1">Belongs to the bacterial solute-binding protein 1 family.</text>
</comment>
<protein>
    <submittedName>
        <fullName evidence="5">Sugar ABC transporter substrate-binding protein</fullName>
    </submittedName>
</protein>